<keyword evidence="8 9" id="KW-0119">Carbohydrate metabolism</keyword>
<proteinExistence type="inferred from homology"/>
<dbReference type="GO" id="GO:0008878">
    <property type="term" value="F:glucose-1-phosphate adenylyltransferase activity"/>
    <property type="evidence" value="ECO:0007669"/>
    <property type="project" value="UniProtKB-UniRule"/>
</dbReference>
<evidence type="ECO:0000256" key="5">
    <source>
        <dbReference type="ARBA" id="ARBA00022741"/>
    </source>
</evidence>
<comment type="pathway">
    <text evidence="9">Glycan biosynthesis; glycogen biosynthesis.</text>
</comment>
<evidence type="ECO:0000259" key="10">
    <source>
        <dbReference type="Pfam" id="PF00483"/>
    </source>
</evidence>
<feature type="site" description="Could play a key role in the communication between the regulatory and the substrate sites" evidence="9">
    <location>
        <position position="58"/>
    </location>
</feature>
<accession>I4EEK1</accession>
<dbReference type="CDD" id="cd02508">
    <property type="entry name" value="ADP_Glucose_PP"/>
    <property type="match status" value="1"/>
</dbReference>
<dbReference type="Gene3D" id="3.90.550.10">
    <property type="entry name" value="Spore Coat Polysaccharide Biosynthesis Protein SpsA, Chain A"/>
    <property type="match status" value="1"/>
</dbReference>
<evidence type="ECO:0000313" key="12">
    <source>
        <dbReference type="EMBL" id="CCF83113.1"/>
    </source>
</evidence>
<reference evidence="12 13" key="1">
    <citation type="journal article" date="2012" name="ISME J.">
        <title>Nitrification expanded: discovery, physiology and genomics of a nitrite-oxidizing bacterium from the phylum Chloroflexi.</title>
        <authorList>
            <person name="Sorokin D.Y."/>
            <person name="Lucker S."/>
            <person name="Vejmelkova D."/>
            <person name="Kostrikina N.A."/>
            <person name="Kleerebezem R."/>
            <person name="Rijpstra W.I."/>
            <person name="Damste J.S."/>
            <person name="Le Paslier D."/>
            <person name="Muyzer G."/>
            <person name="Wagner M."/>
            <person name="van Loosdrecht M.C."/>
            <person name="Daims H."/>
        </authorList>
    </citation>
    <scope>NUCLEOTIDE SEQUENCE [LARGE SCALE GENOMIC DNA]</scope>
    <source>
        <strain evidence="13">none</strain>
    </source>
</reference>
<dbReference type="GO" id="GO:0005978">
    <property type="term" value="P:glycogen biosynthetic process"/>
    <property type="evidence" value="ECO:0007669"/>
    <property type="project" value="UniProtKB-UniRule"/>
</dbReference>
<keyword evidence="7 9" id="KW-0320">Glycogen biosynthesis</keyword>
<dbReference type="PROSITE" id="PS00810">
    <property type="entry name" value="ADP_GLC_PYROPHOSPH_3"/>
    <property type="match status" value="1"/>
</dbReference>
<dbReference type="OrthoDB" id="9801810at2"/>
<dbReference type="NCBIfam" id="NF003670">
    <property type="entry name" value="PRK05293.1"/>
    <property type="match status" value="1"/>
</dbReference>
<keyword evidence="6 9" id="KW-0067">ATP-binding</keyword>
<dbReference type="RefSeq" id="WP_008475906.1">
    <property type="nucleotide sequence ID" value="NZ_CAGS01000098.1"/>
</dbReference>
<name>I4EEK1_9BACT</name>
<dbReference type="NCBIfam" id="TIGR02091">
    <property type="entry name" value="glgC"/>
    <property type="match status" value="1"/>
</dbReference>
<dbReference type="PANTHER" id="PTHR43523">
    <property type="entry name" value="GLUCOSE-1-PHOSPHATE ADENYLYLTRANSFERASE-RELATED"/>
    <property type="match status" value="1"/>
</dbReference>
<keyword evidence="2 9" id="KW-0321">Glycogen metabolism</keyword>
<dbReference type="EC" id="2.7.7.27" evidence="9"/>
<comment type="subunit">
    <text evidence="9">Homotetramer.</text>
</comment>
<dbReference type="InterPro" id="IPR056818">
    <property type="entry name" value="GlmU/GlgC-like_hexapep"/>
</dbReference>
<feature type="domain" description="Nucleotidyl transferase" evidence="10">
    <location>
        <begin position="6"/>
        <end position="257"/>
    </location>
</feature>
<evidence type="ECO:0000256" key="7">
    <source>
        <dbReference type="ARBA" id="ARBA00023056"/>
    </source>
</evidence>
<dbReference type="InterPro" id="IPR005835">
    <property type="entry name" value="NTP_transferase_dom"/>
</dbReference>
<dbReference type="UniPathway" id="UPA00164"/>
<feature type="binding site" evidence="9">
    <location>
        <position position="163"/>
    </location>
    <ligand>
        <name>alpha-D-glucose 1-phosphate</name>
        <dbReference type="ChEBI" id="CHEBI:58601"/>
    </ligand>
</feature>
<dbReference type="PROSITE" id="PS00809">
    <property type="entry name" value="ADP_GLC_PYROPHOSPH_2"/>
    <property type="match status" value="1"/>
</dbReference>
<organism evidence="12 13">
    <name type="scientific">Nitrolancea hollandica Lb</name>
    <dbReference type="NCBI Taxonomy" id="1129897"/>
    <lineage>
        <taxon>Bacteria</taxon>
        <taxon>Pseudomonadati</taxon>
        <taxon>Thermomicrobiota</taxon>
        <taxon>Thermomicrobia</taxon>
        <taxon>Sphaerobacterales</taxon>
        <taxon>Sphaerobacterineae</taxon>
        <taxon>Sphaerobacteraceae</taxon>
        <taxon>Nitrolancea</taxon>
    </lineage>
</organism>
<feature type="binding site" evidence="9">
    <location>
        <position position="98"/>
    </location>
    <ligand>
        <name>alpha-D-glucose 1-phosphate</name>
        <dbReference type="ChEBI" id="CHEBI:58601"/>
    </ligand>
</feature>
<feature type="binding site" evidence="9">
    <location>
        <begin position="178"/>
        <end position="179"/>
    </location>
    <ligand>
        <name>alpha-D-glucose 1-phosphate</name>
        <dbReference type="ChEBI" id="CHEBI:58601"/>
    </ligand>
</feature>
<dbReference type="Pfam" id="PF00483">
    <property type="entry name" value="NTP_transferase"/>
    <property type="match status" value="1"/>
</dbReference>
<keyword evidence="4 9" id="KW-0548">Nucleotidyltransferase</keyword>
<dbReference type="CDD" id="cd04651">
    <property type="entry name" value="LbH_G1P_AT_C"/>
    <property type="match status" value="1"/>
</dbReference>
<dbReference type="SUPFAM" id="SSF53448">
    <property type="entry name" value="Nucleotide-diphospho-sugar transferases"/>
    <property type="match status" value="1"/>
</dbReference>
<evidence type="ECO:0000256" key="2">
    <source>
        <dbReference type="ARBA" id="ARBA00022600"/>
    </source>
</evidence>
<feature type="site" description="Could play a key role in the communication between the regulatory and the substrate sites" evidence="9">
    <location>
        <position position="97"/>
    </location>
</feature>
<comment type="catalytic activity">
    <reaction evidence="9">
        <text>alpha-D-glucose 1-phosphate + ATP + H(+) = ADP-alpha-D-glucose + diphosphate</text>
        <dbReference type="Rhea" id="RHEA:12120"/>
        <dbReference type="ChEBI" id="CHEBI:15378"/>
        <dbReference type="ChEBI" id="CHEBI:30616"/>
        <dbReference type="ChEBI" id="CHEBI:33019"/>
        <dbReference type="ChEBI" id="CHEBI:57498"/>
        <dbReference type="ChEBI" id="CHEBI:58601"/>
        <dbReference type="EC" id="2.7.7.27"/>
    </reaction>
</comment>
<protein>
    <recommendedName>
        <fullName evidence="9">Glucose-1-phosphate adenylyltransferase</fullName>
        <ecNumber evidence="9">2.7.7.27</ecNumber>
    </recommendedName>
    <alternativeName>
        <fullName evidence="9">ADP-glucose pyrophosphorylase</fullName>
        <shortName evidence="9">ADPGlc PPase</shortName>
    </alternativeName>
    <alternativeName>
        <fullName evidence="9">ADP-glucose synthase</fullName>
    </alternativeName>
</protein>
<comment type="similarity">
    <text evidence="1 9">Belongs to the bacterial/plant glucose-1-phosphate adenylyltransferase family.</text>
</comment>
<dbReference type="InterPro" id="IPR023049">
    <property type="entry name" value="GlgC_bac"/>
</dbReference>
<dbReference type="Proteomes" id="UP000004221">
    <property type="component" value="Unassembled WGS sequence"/>
</dbReference>
<dbReference type="Pfam" id="PF24894">
    <property type="entry name" value="Hexapep_GlmU"/>
    <property type="match status" value="1"/>
</dbReference>
<keyword evidence="3 9" id="KW-0808">Transferase</keyword>
<dbReference type="InterPro" id="IPR005836">
    <property type="entry name" value="ADP_Glu_pyroP_CS"/>
</dbReference>
<dbReference type="InterPro" id="IPR029044">
    <property type="entry name" value="Nucleotide-diphossugar_trans"/>
</dbReference>
<evidence type="ECO:0000256" key="4">
    <source>
        <dbReference type="ARBA" id="ARBA00022695"/>
    </source>
</evidence>
<keyword evidence="13" id="KW-1185">Reference proteome</keyword>
<dbReference type="AlphaFoldDB" id="I4EEK1"/>
<evidence type="ECO:0000256" key="8">
    <source>
        <dbReference type="ARBA" id="ARBA00023277"/>
    </source>
</evidence>
<evidence type="ECO:0000256" key="6">
    <source>
        <dbReference type="ARBA" id="ARBA00022840"/>
    </source>
</evidence>
<dbReference type="EMBL" id="CAGS01000098">
    <property type="protein sequence ID" value="CCF83113.1"/>
    <property type="molecule type" value="Genomic_DNA"/>
</dbReference>
<keyword evidence="5 9" id="KW-0547">Nucleotide-binding</keyword>
<feature type="binding site" evidence="9">
    <location>
        <position position="189"/>
    </location>
    <ligand>
        <name>alpha-D-glucose 1-phosphate</name>
        <dbReference type="ChEBI" id="CHEBI:58601"/>
    </ligand>
</feature>
<evidence type="ECO:0000259" key="11">
    <source>
        <dbReference type="Pfam" id="PF24894"/>
    </source>
</evidence>
<evidence type="ECO:0000313" key="13">
    <source>
        <dbReference type="Proteomes" id="UP000004221"/>
    </source>
</evidence>
<dbReference type="SUPFAM" id="SSF51161">
    <property type="entry name" value="Trimeric LpxA-like enzymes"/>
    <property type="match status" value="1"/>
</dbReference>
<comment type="function">
    <text evidence="9">Involved in the biosynthesis of ADP-glucose, a building block required for the elongation reactions to produce glycogen. Catalyzes the reaction between ATP and alpha-D-glucose 1-phosphate (G1P) to produce pyrophosphate and ADP-Glc.</text>
</comment>
<dbReference type="InterPro" id="IPR011832">
    <property type="entry name" value="GlgDAde_trans"/>
</dbReference>
<sequence length="426" mass="47421">MRQTAVMILAGGQGERLSILSRQRAKPAVPFAGKYRIIDFALSNCVNSGLYNVAVLTQYRPHSLNDHIGHGRPWDLDRATGGVVILQPYLGRGHSSWYRGTADAIYHNLFYITRQNFSDVLILSGDHVYAMDYRPMIALHRERKADVTVAVQPVPWEDANRFGLMFVDDTSRIIEFEEKPKNPRSNLASMGVYVFSRDVLLDIFDEAPDGETMTDFGQQVIPYLIKHGKAYAYRFEGYWQDVGTIESYWQANMALLEDGPGLNLYDPTWRIHTRSEERPPAKVMENSHISRSLLSNGCIVLRGRVEHSILSPGVRVHEGAIVRDSIIMTDTEIGPGAVIDRCIIDKEVRVGAGCQIGYGDDLAPNWLEPKCINTGITIVGRNAVVPADTTVGRNVLIGTGVTEAAYPSRDIASGDTIDQRVAAMWT</sequence>
<dbReference type="GO" id="GO:0005524">
    <property type="term" value="F:ATP binding"/>
    <property type="evidence" value="ECO:0007669"/>
    <property type="project" value="UniProtKB-KW"/>
</dbReference>
<gene>
    <name evidence="9 12" type="primary">glgC</name>
    <name evidence="12" type="ORF">NITHO_1870005</name>
</gene>
<dbReference type="InterPro" id="IPR011004">
    <property type="entry name" value="Trimer_LpxA-like_sf"/>
</dbReference>
<dbReference type="InterPro" id="IPR011831">
    <property type="entry name" value="ADP-Glc_PPase"/>
</dbReference>
<dbReference type="Gene3D" id="2.160.10.10">
    <property type="entry name" value="Hexapeptide repeat proteins"/>
    <property type="match status" value="1"/>
</dbReference>
<evidence type="ECO:0000256" key="9">
    <source>
        <dbReference type="HAMAP-Rule" id="MF_00624"/>
    </source>
</evidence>
<comment type="caution">
    <text evidence="12">The sequence shown here is derived from an EMBL/GenBank/DDBJ whole genome shotgun (WGS) entry which is preliminary data.</text>
</comment>
<dbReference type="PANTHER" id="PTHR43523:SF2">
    <property type="entry name" value="GLUCOSE-1-PHOSPHATE ADENYLYLTRANSFERASE"/>
    <property type="match status" value="1"/>
</dbReference>
<evidence type="ECO:0000256" key="1">
    <source>
        <dbReference type="ARBA" id="ARBA00010443"/>
    </source>
</evidence>
<dbReference type="NCBIfam" id="TIGR02092">
    <property type="entry name" value="glgD"/>
    <property type="match status" value="1"/>
</dbReference>
<dbReference type="HAMAP" id="MF_00624">
    <property type="entry name" value="GlgC"/>
    <property type="match status" value="1"/>
</dbReference>
<feature type="domain" description="Glucose-1-phosphate adenylyltransferase/Bifunctional protein GlmU-like C-terminal hexapeptide" evidence="11">
    <location>
        <begin position="279"/>
        <end position="361"/>
    </location>
</feature>
<evidence type="ECO:0000256" key="3">
    <source>
        <dbReference type="ARBA" id="ARBA00022679"/>
    </source>
</evidence>